<dbReference type="GO" id="GO:0005524">
    <property type="term" value="F:ATP binding"/>
    <property type="evidence" value="ECO:0007669"/>
    <property type="project" value="UniProtKB-UniRule"/>
</dbReference>
<reference evidence="13" key="2">
    <citation type="submission" date="2025-09" db="UniProtKB">
        <authorList>
            <consortium name="Ensembl"/>
        </authorList>
    </citation>
    <scope>IDENTIFICATION</scope>
</reference>
<keyword evidence="14" id="KW-1185">Reference proteome</keyword>
<dbReference type="InterPro" id="IPR011009">
    <property type="entry name" value="Kinase-like_dom_sf"/>
</dbReference>
<dbReference type="Pfam" id="PF00069">
    <property type="entry name" value="Pkinase"/>
    <property type="match status" value="1"/>
</dbReference>
<feature type="domain" description="AGC-kinase C-terminal" evidence="12">
    <location>
        <begin position="798"/>
        <end position="864"/>
    </location>
</feature>
<dbReference type="PROSITE" id="PS00108">
    <property type="entry name" value="PROTEIN_KINASE_ST"/>
    <property type="match status" value="1"/>
</dbReference>
<dbReference type="Gene3D" id="3.30.200.20">
    <property type="entry name" value="Phosphorylase Kinase, domain 1"/>
    <property type="match status" value="1"/>
</dbReference>
<dbReference type="PROSITE" id="PS50011">
    <property type="entry name" value="PROTEIN_KINASE_DOM"/>
    <property type="match status" value="1"/>
</dbReference>
<dbReference type="InterPro" id="IPR000961">
    <property type="entry name" value="AGC-kinase_C"/>
</dbReference>
<organism evidence="13 14">
    <name type="scientific">Leptobrachium leishanense</name>
    <name type="common">Leishan spiny toad</name>
    <dbReference type="NCBI Taxonomy" id="445787"/>
    <lineage>
        <taxon>Eukaryota</taxon>
        <taxon>Metazoa</taxon>
        <taxon>Chordata</taxon>
        <taxon>Craniata</taxon>
        <taxon>Vertebrata</taxon>
        <taxon>Euteleostomi</taxon>
        <taxon>Amphibia</taxon>
        <taxon>Batrachia</taxon>
        <taxon>Anura</taxon>
        <taxon>Pelobatoidea</taxon>
        <taxon>Megophryidae</taxon>
        <taxon>Leptobrachium</taxon>
    </lineage>
</organism>
<dbReference type="GeneTree" id="ENSGT00940000154339"/>
<evidence type="ECO:0000256" key="6">
    <source>
        <dbReference type="ARBA" id="ARBA00022840"/>
    </source>
</evidence>
<keyword evidence="2" id="KW-0597">Phosphoprotein</keyword>
<comment type="catalytic activity">
    <reaction evidence="7">
        <text>L-threonyl-[protein] + ATP = O-phospho-L-threonyl-[protein] + ADP + H(+)</text>
        <dbReference type="Rhea" id="RHEA:46608"/>
        <dbReference type="Rhea" id="RHEA-COMP:11060"/>
        <dbReference type="Rhea" id="RHEA-COMP:11605"/>
        <dbReference type="ChEBI" id="CHEBI:15378"/>
        <dbReference type="ChEBI" id="CHEBI:30013"/>
        <dbReference type="ChEBI" id="CHEBI:30616"/>
        <dbReference type="ChEBI" id="CHEBI:61977"/>
        <dbReference type="ChEBI" id="CHEBI:456216"/>
        <dbReference type="EC" id="2.7.11.13"/>
    </reaction>
</comment>
<dbReference type="InterPro" id="IPR000719">
    <property type="entry name" value="Prot_kinase_dom"/>
</dbReference>
<evidence type="ECO:0000256" key="2">
    <source>
        <dbReference type="ARBA" id="ARBA00022553"/>
    </source>
</evidence>
<dbReference type="InterPro" id="IPR011072">
    <property type="entry name" value="HR1_rho-bd"/>
</dbReference>
<dbReference type="GO" id="GO:0007165">
    <property type="term" value="P:signal transduction"/>
    <property type="evidence" value="ECO:0007669"/>
    <property type="project" value="InterPro"/>
</dbReference>
<keyword evidence="6 9" id="KW-0067">ATP-binding</keyword>
<evidence type="ECO:0000259" key="11">
    <source>
        <dbReference type="PROSITE" id="PS50011"/>
    </source>
</evidence>
<evidence type="ECO:0000256" key="5">
    <source>
        <dbReference type="ARBA" id="ARBA00022777"/>
    </source>
</evidence>
<dbReference type="Proteomes" id="UP000694569">
    <property type="component" value="Unplaced"/>
</dbReference>
<dbReference type="PANTHER" id="PTHR24351">
    <property type="entry name" value="RIBOSOMAL PROTEIN S6 KINASE"/>
    <property type="match status" value="1"/>
</dbReference>
<dbReference type="SUPFAM" id="SSF46585">
    <property type="entry name" value="HR1 repeat"/>
    <property type="match status" value="1"/>
</dbReference>
<dbReference type="PROSITE" id="PS00107">
    <property type="entry name" value="PROTEIN_KINASE_ATP"/>
    <property type="match status" value="1"/>
</dbReference>
<evidence type="ECO:0000256" key="7">
    <source>
        <dbReference type="ARBA" id="ARBA00047272"/>
    </source>
</evidence>
<evidence type="ECO:0000256" key="3">
    <source>
        <dbReference type="ARBA" id="ARBA00022679"/>
    </source>
</evidence>
<reference evidence="13" key="1">
    <citation type="submission" date="2025-08" db="UniProtKB">
        <authorList>
            <consortium name="Ensembl"/>
        </authorList>
    </citation>
    <scope>IDENTIFICATION</scope>
</reference>
<feature type="region of interest" description="Disordered" evidence="10">
    <location>
        <begin position="24"/>
        <end position="61"/>
    </location>
</feature>
<dbReference type="Gene3D" id="1.10.510.10">
    <property type="entry name" value="Transferase(Phosphotransferase) domain 1"/>
    <property type="match status" value="1"/>
</dbReference>
<name>A0A8C5PGX7_9ANUR</name>
<evidence type="ECO:0000256" key="10">
    <source>
        <dbReference type="SAM" id="MobiDB-lite"/>
    </source>
</evidence>
<keyword evidence="3" id="KW-0808">Transferase</keyword>
<protein>
    <recommendedName>
        <fullName evidence="15">Protein kinase C</fullName>
    </recommendedName>
</protein>
<feature type="binding site" evidence="9">
    <location>
        <position position="571"/>
    </location>
    <ligand>
        <name>ATP</name>
        <dbReference type="ChEBI" id="CHEBI:30616"/>
    </ligand>
</feature>
<evidence type="ECO:0000256" key="9">
    <source>
        <dbReference type="PROSITE-ProRule" id="PRU10141"/>
    </source>
</evidence>
<comment type="catalytic activity">
    <reaction evidence="8">
        <text>L-seryl-[protein] + ATP = O-phospho-L-seryl-[protein] + ADP + H(+)</text>
        <dbReference type="Rhea" id="RHEA:17989"/>
        <dbReference type="Rhea" id="RHEA-COMP:9863"/>
        <dbReference type="Rhea" id="RHEA-COMP:11604"/>
        <dbReference type="ChEBI" id="CHEBI:15378"/>
        <dbReference type="ChEBI" id="CHEBI:29999"/>
        <dbReference type="ChEBI" id="CHEBI:30616"/>
        <dbReference type="ChEBI" id="CHEBI:83421"/>
        <dbReference type="ChEBI" id="CHEBI:456216"/>
        <dbReference type="EC" id="2.7.11.13"/>
    </reaction>
</comment>
<evidence type="ECO:0000259" key="12">
    <source>
        <dbReference type="PROSITE" id="PS51285"/>
    </source>
</evidence>
<accession>A0A8C5PGX7</accession>
<dbReference type="Ensembl" id="ENSLLET00000023505.1">
    <property type="protein sequence ID" value="ENSLLEP00000022635.1"/>
    <property type="gene ID" value="ENSLLEG00000014365.1"/>
</dbReference>
<feature type="domain" description="Protein kinase" evidence="11">
    <location>
        <begin position="538"/>
        <end position="797"/>
    </location>
</feature>
<dbReference type="Gene3D" id="1.10.287.160">
    <property type="entry name" value="HR1 repeat"/>
    <property type="match status" value="1"/>
</dbReference>
<dbReference type="SMART" id="SM00742">
    <property type="entry name" value="Hr1"/>
    <property type="match status" value="1"/>
</dbReference>
<keyword evidence="5" id="KW-0418">Kinase</keyword>
<evidence type="ECO:0008006" key="15">
    <source>
        <dbReference type="Google" id="ProtNLM"/>
    </source>
</evidence>
<dbReference type="SMART" id="SM00220">
    <property type="entry name" value="S_TKc"/>
    <property type="match status" value="1"/>
</dbReference>
<evidence type="ECO:0000313" key="14">
    <source>
        <dbReference type="Proteomes" id="UP000694569"/>
    </source>
</evidence>
<dbReference type="OrthoDB" id="63267at2759"/>
<keyword evidence="1" id="KW-0723">Serine/threonine-protein kinase</keyword>
<sequence length="864" mass="97659">MGNTSSVLCCAPCRRSRRVHPLRPVRREFLRGPSQPSEHPKADVTSAGSDGSASNIADPATQLSFSQIRENVLREINRELKIKDGAERLRKVTKTAKHLQDVDDFLRKSTTRLEELNNWLQNVNACIADREELHLPGMCEGLNEENDDHPGVVAEELKVLHVDNVVTSAEEVSELEEVNFDDVILPLFEIDEQETSDMEDVVLPVEEITESEVANVDMILLPFEDLIMPAMENVILPAGEVRPQMEEVHVDNVVTSAEEISELEEVNFDNVILPLFEIDEQETSDMEDVVLPVEEITESEVDNVDMILLPFEDLIMPAMENVILPAGEVRPQMEEVHVDNVVTSAEEVSELEEVNFDDVILPRFEIDEQETSDMEDVVLPVEEITESEVANVDMILLPFEDLIMPAMENVILPAGEVRPQMEEVHVDNVVTSAEEVSELEEVNFDDVILPRFEIDEQETSDMEDVVLPVEEITESEMANVDMILLPFEDLIMPAMENVILPAGEVRPQMEEVHVDNVSVPEPELECVQEEPAVTFEDFHCSSVLGRGTFGKVFLAEHKTTKKIFAIKAIKKSYILQTDMVVGLMRESSIFGAVSRGRHPFLVNMFASFQNMHYTFFVMEYAAGGDLYTHLEKSSGVFPLSRATFYTACVVLGLEYLHQEKIIHRDVKLENIVLDHQGFAKITDFGISKEGIGFEDRTNSFCGTPEYLAPEIVLGLPYGHAVDWWSLGVLLYNMLLGQHPFQGSNTEDMAENIANSPIKFPRPIRTRARDIIKSLLTKSPDRRLGRKGAKDVKQHSFFNKIDWNELFIRNVTPPFVPTIHGVEDTSNFEAQFTSEAPVLTPQHQSLTEREQEAFQGFDWIAEWED</sequence>
<dbReference type="InterPro" id="IPR036274">
    <property type="entry name" value="HR1_rpt_sf"/>
</dbReference>
<keyword evidence="4 9" id="KW-0547">Nucleotide-binding</keyword>
<feature type="compositionally biased region" description="Polar residues" evidence="10">
    <location>
        <begin position="46"/>
        <end position="61"/>
    </location>
</feature>
<dbReference type="PROSITE" id="PS51285">
    <property type="entry name" value="AGC_KINASE_CTER"/>
    <property type="match status" value="1"/>
</dbReference>
<dbReference type="InterPro" id="IPR008271">
    <property type="entry name" value="Ser/Thr_kinase_AS"/>
</dbReference>
<dbReference type="InterPro" id="IPR017892">
    <property type="entry name" value="Pkinase_C"/>
</dbReference>
<dbReference type="FunFam" id="1.10.510.10:FF:000210">
    <property type="entry name" value="Non-specific serine/threonine protein kinase"/>
    <property type="match status" value="1"/>
</dbReference>
<evidence type="ECO:0000256" key="8">
    <source>
        <dbReference type="ARBA" id="ARBA00047470"/>
    </source>
</evidence>
<dbReference type="FunFam" id="3.30.200.20:FF:000474">
    <property type="entry name" value="Serine/threonine-protein kinase N2-like"/>
    <property type="match status" value="1"/>
</dbReference>
<dbReference type="Pfam" id="PF02185">
    <property type="entry name" value="HR1"/>
    <property type="match status" value="1"/>
</dbReference>
<evidence type="ECO:0000256" key="1">
    <source>
        <dbReference type="ARBA" id="ARBA00022527"/>
    </source>
</evidence>
<dbReference type="InterPro" id="IPR017441">
    <property type="entry name" value="Protein_kinase_ATP_BS"/>
</dbReference>
<proteinExistence type="predicted"/>
<dbReference type="AlphaFoldDB" id="A0A8C5PGX7"/>
<evidence type="ECO:0000256" key="4">
    <source>
        <dbReference type="ARBA" id="ARBA00022741"/>
    </source>
</evidence>
<dbReference type="SMART" id="SM00133">
    <property type="entry name" value="S_TK_X"/>
    <property type="match status" value="1"/>
</dbReference>
<dbReference type="Pfam" id="PF00433">
    <property type="entry name" value="Pkinase_C"/>
    <property type="match status" value="1"/>
</dbReference>
<dbReference type="GO" id="GO:0004697">
    <property type="term" value="F:diacylglycerol-dependent serine/threonine kinase activity"/>
    <property type="evidence" value="ECO:0007669"/>
    <property type="project" value="UniProtKB-EC"/>
</dbReference>
<dbReference type="SUPFAM" id="SSF56112">
    <property type="entry name" value="Protein kinase-like (PK-like)"/>
    <property type="match status" value="1"/>
</dbReference>
<evidence type="ECO:0000313" key="13">
    <source>
        <dbReference type="Ensembl" id="ENSLLEP00000022635.1"/>
    </source>
</evidence>